<protein>
    <submittedName>
        <fullName evidence="1">Uncharacterized protein</fullName>
    </submittedName>
</protein>
<dbReference type="Proteomes" id="UP000324233">
    <property type="component" value="Chromosome"/>
</dbReference>
<gene>
    <name evidence="1" type="ORF">OJF2_60880</name>
</gene>
<sequence length="68" mass="7057">MSGGFPAITDDASHPSLSTDAGFSLGVTFDAATPNFGFSIAPGFTFGHTTAPLFRSLVWLGGTDKYQV</sequence>
<dbReference type="AlphaFoldDB" id="A0A5B9WAL0"/>
<evidence type="ECO:0000313" key="2">
    <source>
        <dbReference type="Proteomes" id="UP000324233"/>
    </source>
</evidence>
<organism evidence="1 2">
    <name type="scientific">Aquisphaera giovannonii</name>
    <dbReference type="NCBI Taxonomy" id="406548"/>
    <lineage>
        <taxon>Bacteria</taxon>
        <taxon>Pseudomonadati</taxon>
        <taxon>Planctomycetota</taxon>
        <taxon>Planctomycetia</taxon>
        <taxon>Isosphaerales</taxon>
        <taxon>Isosphaeraceae</taxon>
        <taxon>Aquisphaera</taxon>
    </lineage>
</organism>
<evidence type="ECO:0000313" key="1">
    <source>
        <dbReference type="EMBL" id="QEH37497.1"/>
    </source>
</evidence>
<reference evidence="1 2" key="1">
    <citation type="submission" date="2019-08" db="EMBL/GenBank/DDBJ databases">
        <title>Deep-cultivation of Planctomycetes and their phenomic and genomic characterization uncovers novel biology.</title>
        <authorList>
            <person name="Wiegand S."/>
            <person name="Jogler M."/>
            <person name="Boedeker C."/>
            <person name="Pinto D."/>
            <person name="Vollmers J."/>
            <person name="Rivas-Marin E."/>
            <person name="Kohn T."/>
            <person name="Peeters S.H."/>
            <person name="Heuer A."/>
            <person name="Rast P."/>
            <person name="Oberbeckmann S."/>
            <person name="Bunk B."/>
            <person name="Jeske O."/>
            <person name="Meyerdierks A."/>
            <person name="Storesund J.E."/>
            <person name="Kallscheuer N."/>
            <person name="Luecker S."/>
            <person name="Lage O.M."/>
            <person name="Pohl T."/>
            <person name="Merkel B.J."/>
            <person name="Hornburger P."/>
            <person name="Mueller R.-W."/>
            <person name="Bruemmer F."/>
            <person name="Labrenz M."/>
            <person name="Spormann A.M."/>
            <person name="Op den Camp H."/>
            <person name="Overmann J."/>
            <person name="Amann R."/>
            <person name="Jetten M.S.M."/>
            <person name="Mascher T."/>
            <person name="Medema M.H."/>
            <person name="Devos D.P."/>
            <person name="Kaster A.-K."/>
            <person name="Ovreas L."/>
            <person name="Rohde M."/>
            <person name="Galperin M.Y."/>
            <person name="Jogler C."/>
        </authorList>
    </citation>
    <scope>NUCLEOTIDE SEQUENCE [LARGE SCALE GENOMIC DNA]</scope>
    <source>
        <strain evidence="1 2">OJF2</strain>
    </source>
</reference>
<dbReference type="RefSeq" id="WP_148597047.1">
    <property type="nucleotide sequence ID" value="NZ_CP042997.1"/>
</dbReference>
<dbReference type="EMBL" id="CP042997">
    <property type="protein sequence ID" value="QEH37497.1"/>
    <property type="molecule type" value="Genomic_DNA"/>
</dbReference>
<name>A0A5B9WAL0_9BACT</name>
<accession>A0A5B9WAL0</accession>
<dbReference type="KEGG" id="agv:OJF2_60880"/>
<proteinExistence type="predicted"/>
<keyword evidence="2" id="KW-1185">Reference proteome</keyword>